<keyword evidence="2" id="KW-1185">Reference proteome</keyword>
<accession>A0ACC2SSB5</accession>
<proteinExistence type="predicted"/>
<evidence type="ECO:0000313" key="1">
    <source>
        <dbReference type="EMBL" id="KAJ9065281.1"/>
    </source>
</evidence>
<sequence>MAPSYVKPKSSLSLSNRSLRSSTLAKGSASKFSKQPSVVIAKSLSSASPKDVSEDSQQASSELRACKKKRTNASASKKIYHSSDEDQEIAEEIYPSDESSDDAFKSNTIFPGLKRKKICVHKPKG</sequence>
<comment type="caution">
    <text evidence="1">The sequence shown here is derived from an EMBL/GenBank/DDBJ whole genome shotgun (WGS) entry which is preliminary data.</text>
</comment>
<protein>
    <submittedName>
        <fullName evidence="1">Uncharacterized protein</fullName>
    </submittedName>
</protein>
<evidence type="ECO:0000313" key="2">
    <source>
        <dbReference type="Proteomes" id="UP001165960"/>
    </source>
</evidence>
<gene>
    <name evidence="1" type="ORF">DSO57_1021342</name>
</gene>
<dbReference type="EMBL" id="QTSX02004363">
    <property type="protein sequence ID" value="KAJ9065281.1"/>
    <property type="molecule type" value="Genomic_DNA"/>
</dbReference>
<organism evidence="1 2">
    <name type="scientific">Entomophthora muscae</name>
    <dbReference type="NCBI Taxonomy" id="34485"/>
    <lineage>
        <taxon>Eukaryota</taxon>
        <taxon>Fungi</taxon>
        <taxon>Fungi incertae sedis</taxon>
        <taxon>Zoopagomycota</taxon>
        <taxon>Entomophthoromycotina</taxon>
        <taxon>Entomophthoromycetes</taxon>
        <taxon>Entomophthorales</taxon>
        <taxon>Entomophthoraceae</taxon>
        <taxon>Entomophthora</taxon>
    </lineage>
</organism>
<name>A0ACC2SSB5_9FUNG</name>
<reference evidence="1" key="1">
    <citation type="submission" date="2022-04" db="EMBL/GenBank/DDBJ databases">
        <title>Genome of the entomopathogenic fungus Entomophthora muscae.</title>
        <authorList>
            <person name="Elya C."/>
            <person name="Lovett B.R."/>
            <person name="Lee E."/>
            <person name="Macias A.M."/>
            <person name="Hajek A.E."/>
            <person name="De Bivort B.L."/>
            <person name="Kasson M.T."/>
            <person name="De Fine Licht H.H."/>
            <person name="Stajich J.E."/>
        </authorList>
    </citation>
    <scope>NUCLEOTIDE SEQUENCE</scope>
    <source>
        <strain evidence="1">Berkeley</strain>
    </source>
</reference>
<dbReference type="Proteomes" id="UP001165960">
    <property type="component" value="Unassembled WGS sequence"/>
</dbReference>